<sequence length="69" mass="7427">MPRRRGISDADREQDIFGDGSLLRPHDLTRPPGPDLAQRQNPARPSQLDASDVGIASKPQPVPATKMGA</sequence>
<dbReference type="EMBL" id="CCNB01000012">
    <property type="protein sequence ID" value="CDX36110.1"/>
    <property type="molecule type" value="Genomic_DNA"/>
</dbReference>
<proteinExistence type="predicted"/>
<gene>
    <name evidence="2" type="ORF">MPLDJ20_20434</name>
</gene>
<organism evidence="2 3">
    <name type="scientific">Mesorhizobium plurifarium</name>
    <dbReference type="NCBI Taxonomy" id="69974"/>
    <lineage>
        <taxon>Bacteria</taxon>
        <taxon>Pseudomonadati</taxon>
        <taxon>Pseudomonadota</taxon>
        <taxon>Alphaproteobacteria</taxon>
        <taxon>Hyphomicrobiales</taxon>
        <taxon>Phyllobacteriaceae</taxon>
        <taxon>Mesorhizobium</taxon>
    </lineage>
</organism>
<feature type="region of interest" description="Disordered" evidence="1">
    <location>
        <begin position="1"/>
        <end position="69"/>
    </location>
</feature>
<evidence type="ECO:0000313" key="3">
    <source>
        <dbReference type="Proteomes" id="UP000046373"/>
    </source>
</evidence>
<accession>A0A090EX65</accession>
<dbReference type="Proteomes" id="UP000046373">
    <property type="component" value="Unassembled WGS sequence"/>
</dbReference>
<evidence type="ECO:0000313" key="2">
    <source>
        <dbReference type="EMBL" id="CDX36110.1"/>
    </source>
</evidence>
<reference evidence="2 3" key="1">
    <citation type="submission" date="2014-08" db="EMBL/GenBank/DDBJ databases">
        <authorList>
            <person name="Moulin Lionel"/>
        </authorList>
    </citation>
    <scope>NUCLEOTIDE SEQUENCE [LARGE SCALE GENOMIC DNA]</scope>
</reference>
<evidence type="ECO:0000256" key="1">
    <source>
        <dbReference type="SAM" id="MobiDB-lite"/>
    </source>
</evidence>
<protein>
    <submittedName>
        <fullName evidence="2">Uncharacterized protein</fullName>
    </submittedName>
</protein>
<dbReference type="AlphaFoldDB" id="A0A090EX65"/>
<name>A0A090EX65_MESPL</name>
<feature type="compositionally biased region" description="Basic and acidic residues" evidence="1">
    <location>
        <begin position="1"/>
        <end position="15"/>
    </location>
</feature>